<evidence type="ECO:0000313" key="7">
    <source>
        <dbReference type="Proteomes" id="UP000287171"/>
    </source>
</evidence>
<accession>A0A402BD03</accession>
<keyword evidence="4 5" id="KW-0472">Membrane</keyword>
<keyword evidence="7" id="KW-1185">Reference proteome</keyword>
<dbReference type="OrthoDB" id="7960583at2"/>
<dbReference type="Pfam" id="PF13564">
    <property type="entry name" value="DoxX_2"/>
    <property type="match status" value="1"/>
</dbReference>
<dbReference type="AlphaFoldDB" id="A0A402BD03"/>
<reference evidence="7" key="1">
    <citation type="submission" date="2018-12" db="EMBL/GenBank/DDBJ databases">
        <title>Tengunoibacter tsumagoiensis gen. nov., sp. nov., Dictyobacter kobayashii sp. nov., D. alpinus sp. nov., and D. joshuensis sp. nov. and description of Dictyobacteraceae fam. nov. within the order Ktedonobacterales isolated from Tengu-no-mugimeshi.</title>
        <authorList>
            <person name="Wang C.M."/>
            <person name="Zheng Y."/>
            <person name="Sakai Y."/>
            <person name="Toyoda A."/>
            <person name="Minakuchi Y."/>
            <person name="Abe K."/>
            <person name="Yokota A."/>
            <person name="Yabe S."/>
        </authorList>
    </citation>
    <scope>NUCLEOTIDE SEQUENCE [LARGE SCALE GENOMIC DNA]</scope>
    <source>
        <strain evidence="7">Uno16</strain>
    </source>
</reference>
<dbReference type="GO" id="GO:0016020">
    <property type="term" value="C:membrane"/>
    <property type="evidence" value="ECO:0007669"/>
    <property type="project" value="UniProtKB-SubCell"/>
</dbReference>
<gene>
    <name evidence="6" type="ORF">KDA_46460</name>
</gene>
<protein>
    <submittedName>
        <fullName evidence="6">Uncharacterized protein</fullName>
    </submittedName>
</protein>
<proteinExistence type="predicted"/>
<feature type="transmembrane region" description="Helical" evidence="5">
    <location>
        <begin position="7"/>
        <end position="29"/>
    </location>
</feature>
<comment type="subcellular location">
    <subcellularLocation>
        <location evidence="1">Membrane</location>
        <topology evidence="1">Multi-pass membrane protein</topology>
    </subcellularLocation>
</comment>
<feature type="transmembrane region" description="Helical" evidence="5">
    <location>
        <begin position="49"/>
        <end position="70"/>
    </location>
</feature>
<organism evidence="6 7">
    <name type="scientific">Dictyobacter alpinus</name>
    <dbReference type="NCBI Taxonomy" id="2014873"/>
    <lineage>
        <taxon>Bacteria</taxon>
        <taxon>Bacillati</taxon>
        <taxon>Chloroflexota</taxon>
        <taxon>Ktedonobacteria</taxon>
        <taxon>Ktedonobacterales</taxon>
        <taxon>Dictyobacteraceae</taxon>
        <taxon>Dictyobacter</taxon>
    </lineage>
</organism>
<sequence>MKAKIITYWVTTAIITLELLAGGISDLVHSGTMLVAGDPVVDVMTRLGYPTYMLTIMGVWKLLAVIAFLVPRFPRVKEWAYAGEIIAMTGAAVSNAVCNLGAAMVIQPAIFAILSIISWALRPQSRMLGTIFSDRSEMTHSTIKRPA</sequence>
<keyword evidence="3 5" id="KW-1133">Transmembrane helix</keyword>
<name>A0A402BD03_9CHLR</name>
<dbReference type="RefSeq" id="WP_126629289.1">
    <property type="nucleotide sequence ID" value="NZ_BIFT01000001.1"/>
</dbReference>
<dbReference type="EMBL" id="BIFT01000001">
    <property type="protein sequence ID" value="GCE29162.1"/>
    <property type="molecule type" value="Genomic_DNA"/>
</dbReference>
<feature type="transmembrane region" description="Helical" evidence="5">
    <location>
        <begin position="103"/>
        <end position="121"/>
    </location>
</feature>
<evidence type="ECO:0000256" key="3">
    <source>
        <dbReference type="ARBA" id="ARBA00022989"/>
    </source>
</evidence>
<dbReference type="PIRSF" id="PIRSF030066">
    <property type="entry name" value="UCP030066"/>
    <property type="match status" value="1"/>
</dbReference>
<dbReference type="InterPro" id="IPR016944">
    <property type="entry name" value="UCP030066"/>
</dbReference>
<evidence type="ECO:0000313" key="6">
    <source>
        <dbReference type="EMBL" id="GCE29162.1"/>
    </source>
</evidence>
<keyword evidence="2 5" id="KW-0812">Transmembrane</keyword>
<evidence type="ECO:0000256" key="5">
    <source>
        <dbReference type="SAM" id="Phobius"/>
    </source>
</evidence>
<evidence type="ECO:0000256" key="2">
    <source>
        <dbReference type="ARBA" id="ARBA00022692"/>
    </source>
</evidence>
<evidence type="ECO:0000256" key="4">
    <source>
        <dbReference type="ARBA" id="ARBA00023136"/>
    </source>
</evidence>
<evidence type="ECO:0000256" key="1">
    <source>
        <dbReference type="ARBA" id="ARBA00004141"/>
    </source>
</evidence>
<dbReference type="Proteomes" id="UP000287171">
    <property type="component" value="Unassembled WGS sequence"/>
</dbReference>
<dbReference type="InterPro" id="IPR032808">
    <property type="entry name" value="DoxX"/>
</dbReference>
<comment type="caution">
    <text evidence="6">The sequence shown here is derived from an EMBL/GenBank/DDBJ whole genome shotgun (WGS) entry which is preliminary data.</text>
</comment>